<dbReference type="PANTHER" id="PTHR45725">
    <property type="entry name" value="FORMIN HOMOLOGY 2 FAMILY MEMBER"/>
    <property type="match status" value="1"/>
</dbReference>
<organism evidence="2 3">
    <name type="scientific">Mytilus galloprovincialis</name>
    <name type="common">Mediterranean mussel</name>
    <dbReference type="NCBI Taxonomy" id="29158"/>
    <lineage>
        <taxon>Eukaryota</taxon>
        <taxon>Metazoa</taxon>
        <taxon>Spiralia</taxon>
        <taxon>Lophotrochozoa</taxon>
        <taxon>Mollusca</taxon>
        <taxon>Bivalvia</taxon>
        <taxon>Autobranchia</taxon>
        <taxon>Pteriomorphia</taxon>
        <taxon>Mytilida</taxon>
        <taxon>Mytiloidea</taxon>
        <taxon>Mytilidae</taxon>
        <taxon>Mytilinae</taxon>
        <taxon>Mytilus</taxon>
    </lineage>
</organism>
<accession>A0A3R5TF10</accession>
<dbReference type="AlphaFoldDB" id="A0A3R5TF10"/>
<dbReference type="InterPro" id="IPR042201">
    <property type="entry name" value="FH2_Formin_sf"/>
</dbReference>
<dbReference type="Pfam" id="PF02181">
    <property type="entry name" value="FH2"/>
    <property type="match status" value="1"/>
</dbReference>
<dbReference type="PANTHER" id="PTHR45725:SF3">
    <property type="entry name" value="DELPHILIN"/>
    <property type="match status" value="1"/>
</dbReference>
<dbReference type="SUPFAM" id="SSF101447">
    <property type="entry name" value="Formin homology 2 domain (FH2 domain)"/>
    <property type="match status" value="1"/>
</dbReference>
<reference evidence="2 3" key="1">
    <citation type="journal article" date="2016" name="PLoS ONE">
        <title>A First Insight into the Genome of the Filter-Feeder Mussel Mytilus galloprovincialis.</title>
        <authorList>
            <person name="Murgarella M."/>
            <person name="Puiu D."/>
            <person name="Novoa B."/>
            <person name="Figueras A."/>
            <person name="Posada D."/>
            <person name="Canchaya C."/>
        </authorList>
    </citation>
    <scope>NUCLEOTIDE SEQUENCE [LARGE SCALE GENOMIC DNA]</scope>
    <source>
        <tissue evidence="2">Muscle</tissue>
    </source>
</reference>
<evidence type="ECO:0000313" key="2">
    <source>
        <dbReference type="EMBL" id="OPL07203.1"/>
    </source>
</evidence>
<dbReference type="EMBL" id="KV640984">
    <property type="protein sequence ID" value="OPL07203.1"/>
    <property type="molecule type" value="Genomic_DNA"/>
</dbReference>
<dbReference type="InterPro" id="IPR051425">
    <property type="entry name" value="Formin_Homology"/>
</dbReference>
<feature type="non-terminal residue" evidence="2">
    <location>
        <position position="1"/>
    </location>
</feature>
<dbReference type="InterPro" id="IPR015425">
    <property type="entry name" value="FH2_Formin"/>
</dbReference>
<evidence type="ECO:0000259" key="1">
    <source>
        <dbReference type="PROSITE" id="PS51444"/>
    </source>
</evidence>
<feature type="domain" description="FH2" evidence="1">
    <location>
        <begin position="1"/>
        <end position="52"/>
    </location>
</feature>
<name>A0A3R5TF10_MYTGA</name>
<keyword evidence="3" id="KW-1185">Reference proteome</keyword>
<dbReference type="SMR" id="A0A3R5TF10"/>
<proteinExistence type="predicted"/>
<protein>
    <submittedName>
        <fullName evidence="2">Delphilin-like x3 isoform</fullName>
    </submittedName>
</protein>
<evidence type="ECO:0000313" key="3">
    <source>
        <dbReference type="Proteomes" id="UP000266721"/>
    </source>
</evidence>
<dbReference type="Gene3D" id="1.20.58.2220">
    <property type="entry name" value="Formin, FH2 domain"/>
    <property type="match status" value="1"/>
</dbReference>
<sequence>MEASDEVQALFRLQANAMEDFHHVVQYFGEDPKNITTTEFFGIFADFIIKFE</sequence>
<feature type="non-terminal residue" evidence="2">
    <location>
        <position position="52"/>
    </location>
</feature>
<dbReference type="PROSITE" id="PS51444">
    <property type="entry name" value="FH2"/>
    <property type="match status" value="1"/>
</dbReference>
<gene>
    <name evidence="2" type="ORF">AM593_09453</name>
</gene>
<dbReference type="Proteomes" id="UP000266721">
    <property type="component" value="Unassembled WGS sequence"/>
</dbReference>